<evidence type="ECO:0000313" key="1">
    <source>
        <dbReference type="EMBL" id="BBF68922.1"/>
    </source>
</evidence>
<reference evidence="1" key="1">
    <citation type="submission" date="2018-07" db="EMBL/GenBank/DDBJ databases">
        <title>Complete genome sequence of Sphingomonas bisphenolicum strain AO1, a bisphenol A degradative bacterium isolated from Japanese farm field.</title>
        <authorList>
            <person name="Murakami M."/>
            <person name="Koh M."/>
            <person name="Koba S."/>
            <person name="Matsumura Y."/>
        </authorList>
    </citation>
    <scope>NUCLEOTIDE SEQUENCE</scope>
    <source>
        <strain evidence="1">AO1</strain>
    </source>
</reference>
<keyword evidence="2" id="KW-1185">Reference proteome</keyword>
<evidence type="ECO:0008006" key="3">
    <source>
        <dbReference type="Google" id="ProtNLM"/>
    </source>
</evidence>
<dbReference type="EMBL" id="AP018817">
    <property type="protein sequence ID" value="BBF68922.1"/>
    <property type="molecule type" value="Genomic_DNA"/>
</dbReference>
<proteinExistence type="predicted"/>
<dbReference type="Pfam" id="PF12244">
    <property type="entry name" value="DUF3606"/>
    <property type="match status" value="1"/>
</dbReference>
<dbReference type="InterPro" id="IPR022037">
    <property type="entry name" value="DUF3606"/>
</dbReference>
<name>A0ABM7FV03_9SPHN</name>
<protein>
    <recommendedName>
        <fullName evidence="3">DUF3606 domain-containing protein</fullName>
    </recommendedName>
</protein>
<dbReference type="RefSeq" id="WP_224551015.1">
    <property type="nucleotide sequence ID" value="NZ_AP018817.1"/>
</dbReference>
<gene>
    <name evidence="1" type="ORF">SBA_ch1_11220</name>
</gene>
<organism evidence="1 2">
    <name type="scientific">Sphingomonas bisphenolicum</name>
    <dbReference type="NCBI Taxonomy" id="296544"/>
    <lineage>
        <taxon>Bacteria</taxon>
        <taxon>Pseudomonadati</taxon>
        <taxon>Pseudomonadota</taxon>
        <taxon>Alphaproteobacteria</taxon>
        <taxon>Sphingomonadales</taxon>
        <taxon>Sphingomonadaceae</taxon>
        <taxon>Sphingomonas</taxon>
    </lineage>
</organism>
<evidence type="ECO:0000313" key="2">
    <source>
        <dbReference type="Proteomes" id="UP001059971"/>
    </source>
</evidence>
<dbReference type="Proteomes" id="UP001059971">
    <property type="component" value="Chromosome 1"/>
</dbReference>
<sequence length="59" mass="6629">MKPDRDVDRVTLDDEAALLYWTCRFDVSPDELEEAVDIVGDSVDAVAAYLNVGKGRERE</sequence>
<accession>A0ABM7FV03</accession>